<dbReference type="OrthoDB" id="8557943at2"/>
<evidence type="ECO:0000313" key="2">
    <source>
        <dbReference type="EMBL" id="OBS09629.1"/>
    </source>
</evidence>
<proteinExistence type="predicted"/>
<dbReference type="PANTHER" id="PTHR37691">
    <property type="entry name" value="BLR3518 PROTEIN"/>
    <property type="match status" value="1"/>
</dbReference>
<sequence>MNTGFRDDPRLHAYIDNELDVDDRAELLETMYEDTDLRNQVCELRRIKDLVQQAYFVPPPPPQAHASRRGFGQRRSIAACCAVLALMLLSFAGGWLVHSREDAASLTDHLAGLGAIRLDTGLGTEAAPPRVLLHVATDNPVKFAGTLQQASYLLNKGGRDGIEVEVVANAGGLKLLEANDNSDYATRIREMMRKYPNLHFVACGITLHHLEAAGVPVDLIRHVRVAPSAVEEVVKRLRQGWMYVNI</sequence>
<comment type="caution">
    <text evidence="2">The sequence shown here is derived from an EMBL/GenBank/DDBJ whole genome shotgun (WGS) entry which is preliminary data.</text>
</comment>
<dbReference type="Proteomes" id="UP000029273">
    <property type="component" value="Unassembled WGS sequence"/>
</dbReference>
<evidence type="ECO:0008006" key="4">
    <source>
        <dbReference type="Google" id="ProtNLM"/>
    </source>
</evidence>
<dbReference type="EMBL" id="JQSG02000003">
    <property type="protein sequence ID" value="OBS09629.1"/>
    <property type="molecule type" value="Genomic_DNA"/>
</dbReference>
<dbReference type="STRING" id="160660.BJI67_02990"/>
<reference evidence="2 3" key="1">
    <citation type="journal article" date="2014" name="Genome Announc.">
        <title>Draft Genome Sequence of the Iron-Oxidizing, Acidophilic, and Halotolerant 'Thiobacillus prosperus' Type Strain DSM 5130.</title>
        <authorList>
            <person name="Ossandon F.J."/>
            <person name="Cardenas J.P."/>
            <person name="Corbett M."/>
            <person name="Quatrini R."/>
            <person name="Holmes D.S."/>
            <person name="Watkin E."/>
        </authorList>
    </citation>
    <scope>NUCLEOTIDE SEQUENCE [LARGE SCALE GENOMIC DNA]</scope>
    <source>
        <strain evidence="2 3">DSM 5130</strain>
    </source>
</reference>
<dbReference type="Gene3D" id="3.40.1260.10">
    <property type="entry name" value="DsrEFH-like"/>
    <property type="match status" value="1"/>
</dbReference>
<dbReference type="RefSeq" id="WP_038092411.1">
    <property type="nucleotide sequence ID" value="NZ_JQSG02000003.1"/>
</dbReference>
<keyword evidence="3" id="KW-1185">Reference proteome</keyword>
<keyword evidence="1" id="KW-0472">Membrane</keyword>
<name>A0A1A6C502_9GAMM</name>
<keyword evidence="1" id="KW-0812">Transmembrane</keyword>
<dbReference type="AlphaFoldDB" id="A0A1A6C502"/>
<evidence type="ECO:0000256" key="1">
    <source>
        <dbReference type="SAM" id="Phobius"/>
    </source>
</evidence>
<evidence type="ECO:0000313" key="3">
    <source>
        <dbReference type="Proteomes" id="UP000029273"/>
    </source>
</evidence>
<keyword evidence="1" id="KW-1133">Transmembrane helix</keyword>
<accession>A0A1A6C502</accession>
<feature type="transmembrane region" description="Helical" evidence="1">
    <location>
        <begin position="77"/>
        <end position="97"/>
    </location>
</feature>
<dbReference type="PANTHER" id="PTHR37691:SF1">
    <property type="entry name" value="BLR3518 PROTEIN"/>
    <property type="match status" value="1"/>
</dbReference>
<organism evidence="2 3">
    <name type="scientific">Acidihalobacter prosperus</name>
    <dbReference type="NCBI Taxonomy" id="160660"/>
    <lineage>
        <taxon>Bacteria</taxon>
        <taxon>Pseudomonadati</taxon>
        <taxon>Pseudomonadota</taxon>
        <taxon>Gammaproteobacteria</taxon>
        <taxon>Chromatiales</taxon>
        <taxon>Ectothiorhodospiraceae</taxon>
        <taxon>Acidihalobacter</taxon>
    </lineage>
</organism>
<dbReference type="InterPro" id="IPR027396">
    <property type="entry name" value="DsrEFH-like"/>
</dbReference>
<gene>
    <name evidence="2" type="ORF">Thpro_021957</name>
</gene>
<dbReference type="SUPFAM" id="SSF75169">
    <property type="entry name" value="DsrEFH-like"/>
    <property type="match status" value="1"/>
</dbReference>
<protein>
    <recommendedName>
        <fullName evidence="4">Intracellular sulfur oxidation DsrE/DsrF family protein</fullName>
    </recommendedName>
</protein>